<dbReference type="Proteomes" id="UP000468717">
    <property type="component" value="Unassembled WGS sequence"/>
</dbReference>
<keyword evidence="2" id="KW-1185">Reference proteome</keyword>
<evidence type="ECO:0000313" key="2">
    <source>
        <dbReference type="Proteomes" id="UP000468717"/>
    </source>
</evidence>
<dbReference type="EMBL" id="WFLI01000003">
    <property type="protein sequence ID" value="KAB8066304.1"/>
    <property type="molecule type" value="Genomic_DNA"/>
</dbReference>
<protein>
    <submittedName>
        <fullName evidence="1">Uncharacterized protein</fullName>
    </submittedName>
</protein>
<dbReference type="AlphaFoldDB" id="A0A6I1I5P7"/>
<evidence type="ECO:0000313" key="1">
    <source>
        <dbReference type="EMBL" id="KAB8066304.1"/>
    </source>
</evidence>
<proteinExistence type="predicted"/>
<gene>
    <name evidence="1" type="ORF">GCN75_03685</name>
</gene>
<name>A0A6I1I5P7_9BURK</name>
<reference evidence="1 2" key="1">
    <citation type="submission" date="2019-10" db="EMBL/GenBank/DDBJ databases">
        <title>Three novel species isolated from a subtropical stream in China.</title>
        <authorList>
            <person name="Lu H."/>
        </authorList>
    </citation>
    <scope>NUCLEOTIDE SEQUENCE [LARGE SCALE GENOMIC DNA]</scope>
    <source>
        <strain evidence="1 2">FT13W</strain>
    </source>
</reference>
<dbReference type="RefSeq" id="WP_152281401.1">
    <property type="nucleotide sequence ID" value="NZ_WFLI01000003.1"/>
</dbReference>
<accession>A0A6I1I5P7</accession>
<organism evidence="1 2">
    <name type="scientific">Janthinobacterium violaceinigrum</name>
    <dbReference type="NCBI Taxonomy" id="2654252"/>
    <lineage>
        <taxon>Bacteria</taxon>
        <taxon>Pseudomonadati</taxon>
        <taxon>Pseudomonadota</taxon>
        <taxon>Betaproteobacteria</taxon>
        <taxon>Burkholderiales</taxon>
        <taxon>Oxalobacteraceae</taxon>
        <taxon>Janthinobacterium</taxon>
    </lineage>
</organism>
<comment type="caution">
    <text evidence="1">The sequence shown here is derived from an EMBL/GenBank/DDBJ whole genome shotgun (WGS) entry which is preliminary data.</text>
</comment>
<sequence length="127" mass="14110">MNKLTVSTIVALGLSTSLGFVCGYLFYAGFGEARNIAVQTVFEAQETQRVLQSYEPVLITSRFYTELAAVKSAQDAEVLRQKYRDATLRNISLFEKQAAKLELPKERALAAPFLDSAANARKELETK</sequence>